<keyword evidence="3" id="KW-1185">Reference proteome</keyword>
<feature type="transmembrane region" description="Helical" evidence="1">
    <location>
        <begin position="76"/>
        <end position="98"/>
    </location>
</feature>
<feature type="transmembrane region" description="Helical" evidence="1">
    <location>
        <begin position="104"/>
        <end position="133"/>
    </location>
</feature>
<dbReference type="EMBL" id="JAXAVU010000016">
    <property type="protein sequence ID" value="MDX8148709.1"/>
    <property type="molecule type" value="Genomic_DNA"/>
</dbReference>
<feature type="transmembrane region" description="Helical" evidence="1">
    <location>
        <begin position="44"/>
        <end position="69"/>
    </location>
</feature>
<protein>
    <submittedName>
        <fullName evidence="2">Uncharacterized protein</fullName>
    </submittedName>
</protein>
<gene>
    <name evidence="2" type="ORF">SK854_41790</name>
</gene>
<keyword evidence="1" id="KW-1133">Transmembrane helix</keyword>
<feature type="transmembrane region" description="Helical" evidence="1">
    <location>
        <begin position="207"/>
        <end position="224"/>
    </location>
</feature>
<dbReference type="Proteomes" id="UP001285352">
    <property type="component" value="Unassembled WGS sequence"/>
</dbReference>
<feature type="transmembrane region" description="Helical" evidence="1">
    <location>
        <begin position="153"/>
        <end position="173"/>
    </location>
</feature>
<name>A0ABU4VAJ1_9PSEU</name>
<reference evidence="2 3" key="1">
    <citation type="submission" date="2023-11" db="EMBL/GenBank/DDBJ databases">
        <title>Lentzea sokolovensis, sp. nov., Lentzea kristufkii, sp. nov., and Lentzea miocenensis, sp. nov., rare actinobacteria from Sokolov Coal Basin, Miocene lacustrine sediment, Czech Republic.</title>
        <authorList>
            <person name="Lara A."/>
            <person name="Kotroba L."/>
            <person name="Nouioui I."/>
            <person name="Neumann-Schaal M."/>
            <person name="Mast Y."/>
            <person name="Chronakova A."/>
        </authorList>
    </citation>
    <scope>NUCLEOTIDE SEQUENCE [LARGE SCALE GENOMIC DNA]</scope>
    <source>
        <strain evidence="2 3">BCCO 10_0061</strain>
    </source>
</reference>
<accession>A0ABU4VAJ1</accession>
<evidence type="ECO:0000313" key="3">
    <source>
        <dbReference type="Proteomes" id="UP001285352"/>
    </source>
</evidence>
<dbReference type="RefSeq" id="WP_319980684.1">
    <property type="nucleotide sequence ID" value="NZ_JAXAVU010000016.1"/>
</dbReference>
<evidence type="ECO:0000256" key="1">
    <source>
        <dbReference type="SAM" id="Phobius"/>
    </source>
</evidence>
<evidence type="ECO:0000313" key="2">
    <source>
        <dbReference type="EMBL" id="MDX8148709.1"/>
    </source>
</evidence>
<keyword evidence="1" id="KW-0812">Transmembrane</keyword>
<sequence length="241" mass="25640">MEKVRAVVSGRGLELWLCGIALAFSTYTAITFGQFQEYEHAGEMFGTFGVLIIVTAIFVRAGGAAALLEDRHPKPLFIWFLPAAVTITMLPVIIAGGLDPEMNIFLSLFLFLLLAYTCLLLAVLVALLLVWPLELLGRGLLRVVTGKPDGGPLILWGSSGVLLTLLSVLPVIALDDLPSGRGAAAAVFEAVLGIEGSYTVTSPTTLWIVRAAAVVFAALILAAARRGRSPEELLEPRRAAS</sequence>
<keyword evidence="1" id="KW-0472">Membrane</keyword>
<proteinExistence type="predicted"/>
<organism evidence="2 3">
    <name type="scientific">Lentzea sokolovensis</name>
    <dbReference type="NCBI Taxonomy" id="3095429"/>
    <lineage>
        <taxon>Bacteria</taxon>
        <taxon>Bacillati</taxon>
        <taxon>Actinomycetota</taxon>
        <taxon>Actinomycetes</taxon>
        <taxon>Pseudonocardiales</taxon>
        <taxon>Pseudonocardiaceae</taxon>
        <taxon>Lentzea</taxon>
    </lineage>
</organism>
<comment type="caution">
    <text evidence="2">The sequence shown here is derived from an EMBL/GenBank/DDBJ whole genome shotgun (WGS) entry which is preliminary data.</text>
</comment>
<feature type="transmembrane region" description="Helical" evidence="1">
    <location>
        <begin position="12"/>
        <end position="32"/>
    </location>
</feature>